<sequence length="85" mass="9425">MKLGALVQAARLEAADGAGGSEPLTARDGPTSMPTFDRFAHYKAMRYTLWILRSQAITQPRAIFQLGRGILQKSARNSLYTKQQE</sequence>
<accession>A0ABR1E1M7</accession>
<gene>
    <name evidence="1" type="primary">Necator_chrV.g19211</name>
    <name evidence="1" type="ORF">RB195_014419</name>
</gene>
<name>A0ABR1E1M7_NECAM</name>
<proteinExistence type="predicted"/>
<evidence type="ECO:0000313" key="1">
    <source>
        <dbReference type="EMBL" id="KAK6756016.1"/>
    </source>
</evidence>
<dbReference type="EMBL" id="JAVFWL010000005">
    <property type="protein sequence ID" value="KAK6756016.1"/>
    <property type="molecule type" value="Genomic_DNA"/>
</dbReference>
<reference evidence="1 2" key="1">
    <citation type="submission" date="2023-08" db="EMBL/GenBank/DDBJ databases">
        <title>A Necator americanus chromosomal reference genome.</title>
        <authorList>
            <person name="Ilik V."/>
            <person name="Petrzelkova K.J."/>
            <person name="Pardy F."/>
            <person name="Fuh T."/>
            <person name="Niatou-Singa F.S."/>
            <person name="Gouil Q."/>
            <person name="Baker L."/>
            <person name="Ritchie M.E."/>
            <person name="Jex A.R."/>
            <person name="Gazzola D."/>
            <person name="Li H."/>
            <person name="Toshio Fujiwara R."/>
            <person name="Zhan B."/>
            <person name="Aroian R.V."/>
            <person name="Pafco B."/>
            <person name="Schwarz E.M."/>
        </authorList>
    </citation>
    <scope>NUCLEOTIDE SEQUENCE [LARGE SCALE GENOMIC DNA]</scope>
    <source>
        <strain evidence="1 2">Aroian</strain>
        <tissue evidence="1">Whole animal</tissue>
    </source>
</reference>
<organism evidence="1 2">
    <name type="scientific">Necator americanus</name>
    <name type="common">Human hookworm</name>
    <dbReference type="NCBI Taxonomy" id="51031"/>
    <lineage>
        <taxon>Eukaryota</taxon>
        <taxon>Metazoa</taxon>
        <taxon>Ecdysozoa</taxon>
        <taxon>Nematoda</taxon>
        <taxon>Chromadorea</taxon>
        <taxon>Rhabditida</taxon>
        <taxon>Rhabditina</taxon>
        <taxon>Rhabditomorpha</taxon>
        <taxon>Strongyloidea</taxon>
        <taxon>Ancylostomatidae</taxon>
        <taxon>Bunostominae</taxon>
        <taxon>Necator</taxon>
    </lineage>
</organism>
<evidence type="ECO:0000313" key="2">
    <source>
        <dbReference type="Proteomes" id="UP001303046"/>
    </source>
</evidence>
<comment type="caution">
    <text evidence="1">The sequence shown here is derived from an EMBL/GenBank/DDBJ whole genome shotgun (WGS) entry which is preliminary data.</text>
</comment>
<protein>
    <submittedName>
        <fullName evidence="1">Uncharacterized protein</fullName>
    </submittedName>
</protein>
<dbReference type="Proteomes" id="UP001303046">
    <property type="component" value="Unassembled WGS sequence"/>
</dbReference>
<keyword evidence="2" id="KW-1185">Reference proteome</keyword>